<dbReference type="EMBL" id="ATBP01001731">
    <property type="protein sequence ID" value="ETR66816.1"/>
    <property type="molecule type" value="Genomic_DNA"/>
</dbReference>
<dbReference type="PANTHER" id="PTHR24104:SF25">
    <property type="entry name" value="PROTEIN LIN-41"/>
    <property type="match status" value="1"/>
</dbReference>
<dbReference type="InterPro" id="IPR001096">
    <property type="entry name" value="Peptidase_C13"/>
</dbReference>
<dbReference type="GO" id="GO:0008270">
    <property type="term" value="F:zinc ion binding"/>
    <property type="evidence" value="ECO:0007669"/>
    <property type="project" value="UniProtKB-KW"/>
</dbReference>
<dbReference type="Proteomes" id="UP000189670">
    <property type="component" value="Unassembled WGS sequence"/>
</dbReference>
<feature type="non-terminal residue" evidence="3">
    <location>
        <position position="1"/>
    </location>
</feature>
<gene>
    <name evidence="3" type="ORF">OMM_12308</name>
</gene>
<dbReference type="GO" id="GO:0008233">
    <property type="term" value="F:peptidase activity"/>
    <property type="evidence" value="ECO:0007669"/>
    <property type="project" value="InterPro"/>
</dbReference>
<dbReference type="SUPFAM" id="SSF101898">
    <property type="entry name" value="NHL repeat"/>
    <property type="match status" value="1"/>
</dbReference>
<name>A0A1V1NWE6_9BACT</name>
<proteinExistence type="predicted"/>
<dbReference type="InterPro" id="IPR050952">
    <property type="entry name" value="TRIM-NHL_E3_ligases"/>
</dbReference>
<dbReference type="Gene3D" id="3.40.50.1460">
    <property type="match status" value="1"/>
</dbReference>
<accession>A0A1V1NWE6</accession>
<dbReference type="CDD" id="cd05819">
    <property type="entry name" value="NHL"/>
    <property type="match status" value="1"/>
</dbReference>
<dbReference type="PROSITE" id="PS51125">
    <property type="entry name" value="NHL"/>
    <property type="match status" value="1"/>
</dbReference>
<dbReference type="PANTHER" id="PTHR24104">
    <property type="entry name" value="E3 UBIQUITIN-PROTEIN LIGASE NHLRC1-RELATED"/>
    <property type="match status" value="1"/>
</dbReference>
<evidence type="ECO:0000256" key="1">
    <source>
        <dbReference type="ARBA" id="ARBA00022737"/>
    </source>
</evidence>
<dbReference type="InterPro" id="IPR011042">
    <property type="entry name" value="6-blade_b-propeller_TolB-like"/>
</dbReference>
<evidence type="ECO:0008006" key="5">
    <source>
        <dbReference type="Google" id="ProtNLM"/>
    </source>
</evidence>
<feature type="non-terminal residue" evidence="3">
    <location>
        <position position="618"/>
    </location>
</feature>
<reference evidence="4" key="1">
    <citation type="submission" date="2012-11" db="EMBL/GenBank/DDBJ databases">
        <authorList>
            <person name="Lucero-Rivera Y.E."/>
            <person name="Tovar-Ramirez D."/>
        </authorList>
    </citation>
    <scope>NUCLEOTIDE SEQUENCE [LARGE SCALE GENOMIC DNA]</scope>
    <source>
        <strain evidence="4">Araruama</strain>
    </source>
</reference>
<dbReference type="Gene3D" id="2.120.10.30">
    <property type="entry name" value="TolB, C-terminal domain"/>
    <property type="match status" value="1"/>
</dbReference>
<keyword evidence="1" id="KW-0677">Repeat</keyword>
<sequence length="618" mass="70527">DDLQWTKWVEPPDNMYPYDLAIYEEAEQYTVYVTDIYNHHILIFDTAGNLRQTVSDLGLNYPKGIDLDANNYLYVADSGNHRVVKLNLNCQKISDWTIRDHGTPSAIAIDREKNWIYVSDTSVNTPTNQCSNRIYKYDNQGNFLDEWRNNEMNEGPLNSPDGLAVHHGIVYVANKYNHNILMYDSSGKLLDRLGQYGLSYESMYHPTGITVGKNGALYISDGSLNRIQSFMQKELTGVTKAIIVAGRLPENDYLWQSIKANANFAHFVLNSKGITKDQIRYFNPETIDLDLNDRFDDIAGDPTKENLQKAIEEWSLEKPVPDSLILYLVDHGESNTFVGCNDLKVSELTQYLNHLVAKNKDINIYVINDSCKSGSFIDLQPSDQRIVMTSTDAQSNAKMFLNGNFSFSMYFWSSIFQNQSIGKAYKSASESMATIQNPQIVPEDINLFNKHIGNKHGDDSQSFRISRAWIENEDPLHLRFIAEIDQTDVIVKKVRVYIDPTKDTDDESQTIYEMQPDLLLHKVDTNRYEGSYTRTHYKDENLCLFIAEDMTGNLSIPVAKTTAMTASIRWKAILIGSQTDDPVLQQAINTNIKSAYQALHTREYLDEDIHIMHQISVT</sequence>
<dbReference type="Pfam" id="PF01650">
    <property type="entry name" value="Peptidase_C13"/>
    <property type="match status" value="1"/>
</dbReference>
<comment type="caution">
    <text evidence="3">The sequence shown here is derived from an EMBL/GenBank/DDBJ whole genome shotgun (WGS) entry which is preliminary data.</text>
</comment>
<evidence type="ECO:0000313" key="4">
    <source>
        <dbReference type="Proteomes" id="UP000189670"/>
    </source>
</evidence>
<evidence type="ECO:0000313" key="3">
    <source>
        <dbReference type="EMBL" id="ETR66816.1"/>
    </source>
</evidence>
<evidence type="ECO:0000256" key="2">
    <source>
        <dbReference type="PROSITE-ProRule" id="PRU00504"/>
    </source>
</evidence>
<dbReference type="Pfam" id="PF01436">
    <property type="entry name" value="NHL"/>
    <property type="match status" value="1"/>
</dbReference>
<dbReference type="InterPro" id="IPR001258">
    <property type="entry name" value="NHL_repeat"/>
</dbReference>
<dbReference type="AlphaFoldDB" id="A0A1V1NWE6"/>
<organism evidence="3 4">
    <name type="scientific">Candidatus Magnetoglobus multicellularis str. Araruama</name>
    <dbReference type="NCBI Taxonomy" id="890399"/>
    <lineage>
        <taxon>Bacteria</taxon>
        <taxon>Pseudomonadati</taxon>
        <taxon>Thermodesulfobacteriota</taxon>
        <taxon>Desulfobacteria</taxon>
        <taxon>Desulfobacterales</taxon>
        <taxon>Desulfobacteraceae</taxon>
        <taxon>Candidatus Magnetoglobus</taxon>
    </lineage>
</organism>
<dbReference type="GO" id="GO:0006508">
    <property type="term" value="P:proteolysis"/>
    <property type="evidence" value="ECO:0007669"/>
    <property type="project" value="InterPro"/>
</dbReference>
<feature type="repeat" description="NHL" evidence="2">
    <location>
        <begin position="59"/>
        <end position="89"/>
    </location>
</feature>
<protein>
    <recommendedName>
        <fullName evidence="5">NHL repeat containing protein</fullName>
    </recommendedName>
</protein>